<evidence type="ECO:0000313" key="2">
    <source>
        <dbReference type="EMBL" id="MCW9712138.1"/>
    </source>
</evidence>
<dbReference type="PANTHER" id="PTHR43312:SF1">
    <property type="entry name" value="NADP-DEPENDENT OXIDOREDUCTASE DOMAIN-CONTAINING PROTEIN"/>
    <property type="match status" value="1"/>
</dbReference>
<dbReference type="Pfam" id="PF00248">
    <property type="entry name" value="Aldo_ket_red"/>
    <property type="match status" value="1"/>
</dbReference>
<evidence type="ECO:0000259" key="1">
    <source>
        <dbReference type="Pfam" id="PF00248"/>
    </source>
</evidence>
<dbReference type="Gene3D" id="3.20.20.100">
    <property type="entry name" value="NADP-dependent oxidoreductase domain"/>
    <property type="match status" value="1"/>
</dbReference>
<comment type="caution">
    <text evidence="2">The sequence shown here is derived from an EMBL/GenBank/DDBJ whole genome shotgun (WGS) entry which is preliminary data.</text>
</comment>
<gene>
    <name evidence="2" type="ORF">LQ318_04390</name>
</gene>
<evidence type="ECO:0000313" key="3">
    <source>
        <dbReference type="Proteomes" id="UP001207337"/>
    </source>
</evidence>
<keyword evidence="3" id="KW-1185">Reference proteome</keyword>
<dbReference type="PANTHER" id="PTHR43312">
    <property type="entry name" value="D-THREO-ALDOSE 1-DEHYDROGENASE"/>
    <property type="match status" value="1"/>
</dbReference>
<organism evidence="2 3">
    <name type="scientific">Fodinibius salicampi</name>
    <dbReference type="NCBI Taxonomy" id="1920655"/>
    <lineage>
        <taxon>Bacteria</taxon>
        <taxon>Pseudomonadati</taxon>
        <taxon>Balneolota</taxon>
        <taxon>Balneolia</taxon>
        <taxon>Balneolales</taxon>
        <taxon>Balneolaceae</taxon>
        <taxon>Fodinibius</taxon>
    </lineage>
</organism>
<dbReference type="CDD" id="cd19086">
    <property type="entry name" value="AKR_AKR11C1"/>
    <property type="match status" value="1"/>
</dbReference>
<feature type="domain" description="NADP-dependent oxidoreductase" evidence="1">
    <location>
        <begin position="14"/>
        <end position="317"/>
    </location>
</feature>
<dbReference type="EMBL" id="JAJNDC010000001">
    <property type="protein sequence ID" value="MCW9712138.1"/>
    <property type="molecule type" value="Genomic_DNA"/>
</dbReference>
<name>A0ABT3PWD9_9BACT</name>
<proteinExistence type="predicted"/>
<dbReference type="RefSeq" id="WP_265787863.1">
    <property type="nucleotide sequence ID" value="NZ_BAABRS010000001.1"/>
</dbReference>
<reference evidence="2 3" key="1">
    <citation type="submission" date="2021-11" db="EMBL/GenBank/DDBJ databases">
        <title>Aliifidinibius sp. nov., a new bacterium isolated from saline soil.</title>
        <authorList>
            <person name="Galisteo C."/>
            <person name="De La Haba R."/>
            <person name="Sanchez-Porro C."/>
            <person name="Ventosa A."/>
        </authorList>
    </citation>
    <scope>NUCLEOTIDE SEQUENCE [LARGE SCALE GENOMIC DNA]</scope>
    <source>
        <strain evidence="2 3">KACC 190600</strain>
    </source>
</reference>
<dbReference type="Proteomes" id="UP001207337">
    <property type="component" value="Unassembled WGS sequence"/>
</dbReference>
<dbReference type="InterPro" id="IPR036812">
    <property type="entry name" value="NAD(P)_OxRdtase_dom_sf"/>
</dbReference>
<dbReference type="SUPFAM" id="SSF51430">
    <property type="entry name" value="NAD(P)-linked oxidoreductase"/>
    <property type="match status" value="1"/>
</dbReference>
<protein>
    <submittedName>
        <fullName evidence="2">Aldo/keto reductase</fullName>
    </submittedName>
</protein>
<dbReference type="InterPro" id="IPR053135">
    <property type="entry name" value="AKR2_Oxidoreductase"/>
</dbReference>
<accession>A0ABT3PWD9</accession>
<sequence length="329" mass="37298">MNYRSFKEASIAEVGLGTWQLGSSEWGDVSEEEAFSILQSYIDEGGNFIDTADIYGMGVSERTIGTFLNQLDSDREIYVATKLGRREDNDYGWPKNFTYEAMRDHVKSSLENLGVSQLFLVQLHCIPKEQLQKGDVFDHFRRLEDEGLIKYWGASVETTEEAKICLEQEGLASLQIIFNLFRQHLADEFFEEASQKDVDLIVRVPLASGVLTGKFDENTTFPEGDHRNFNADGEAFNVGETFAGIKFEKAVQFAREIEDIMPGGEMPQLALRWILDHPEVTTVIPGATKKKHIKSNTGASSLEPLSGEVHKKLRRLYEDEIRPNIRGRY</sequence>
<dbReference type="InterPro" id="IPR023210">
    <property type="entry name" value="NADP_OxRdtase_dom"/>
</dbReference>